<organism evidence="1 2">
    <name type="scientific">Capnocytophaga cynodegmi</name>
    <dbReference type="NCBI Taxonomy" id="28189"/>
    <lineage>
        <taxon>Bacteria</taxon>
        <taxon>Pseudomonadati</taxon>
        <taxon>Bacteroidota</taxon>
        <taxon>Flavobacteriia</taxon>
        <taxon>Flavobacteriales</taxon>
        <taxon>Flavobacteriaceae</taxon>
        <taxon>Capnocytophaga</taxon>
    </lineage>
</organism>
<accession>A0A0B7HD96</accession>
<gene>
    <name evidence="1" type="ORF">CCYN2B_290037</name>
</gene>
<name>A0A0B7HD96_9FLAO</name>
<dbReference type="Proteomes" id="UP000038055">
    <property type="component" value="Unassembled WGS sequence"/>
</dbReference>
<sequence length="298" mass="35086">MINYNYKSNFIAYELFEFFLESGREYEGFVAGLGYTWTTQNFFSLSEYLPTKTYYSFPAEPYVIQHFNTSRHCQLMSYLDTKEKQECVTFLDNDDIIFVVQDADGKLRQLKYKEDGNFYWMDTNKKYDGSGGNETLDKVLETYKKIETLKNDNPIKKRLHTLRDSKRKHYIYENESQRYDVPSSVRMYGIGYMSGGAKSSTQTVLNLSEERLAELKKKDKVKFTESVIIVHEMQHQYDFDIGNMKDFSDEGGYGTAKSAHEIRAVYLENMMRKMLKLPKRNTYNGIIIDWKGLQNFDN</sequence>
<keyword evidence="2" id="KW-1185">Reference proteome</keyword>
<proteinExistence type="predicted"/>
<protein>
    <submittedName>
        <fullName evidence="1">Uncharacterized protein</fullName>
    </submittedName>
</protein>
<dbReference type="AlphaFoldDB" id="A0A0B7HD96"/>
<evidence type="ECO:0000313" key="2">
    <source>
        <dbReference type="Proteomes" id="UP000038055"/>
    </source>
</evidence>
<dbReference type="RefSeq" id="WP_041992192.1">
    <property type="nucleotide sequence ID" value="NZ_CDOD01000022.1"/>
</dbReference>
<evidence type="ECO:0000313" key="1">
    <source>
        <dbReference type="EMBL" id="CEN35872.1"/>
    </source>
</evidence>
<dbReference type="EMBL" id="CDOD01000022">
    <property type="protein sequence ID" value="CEN35872.1"/>
    <property type="molecule type" value="Genomic_DNA"/>
</dbReference>
<reference evidence="2" key="1">
    <citation type="submission" date="2015-01" db="EMBL/GenBank/DDBJ databases">
        <authorList>
            <person name="MANFREDI Pablo"/>
        </authorList>
    </citation>
    <scope>NUCLEOTIDE SEQUENCE [LARGE SCALE GENOMIC DNA]</scope>
    <source>
        <strain evidence="2">Ccyn2B</strain>
    </source>
</reference>